<sequence length="123" mass="14608">MLSIVYDVNHNMKSLLLQLYLNLRIYCSPVNTHLSNCKDEFTKSITSSFEGWRFRWCSVNAEYKAKLTSRNSRSGMIRKVWYRDFFIDRNFGSIQCDGIHAESTECSEYHCQRRIVQGYQLEE</sequence>
<organism evidence="1">
    <name type="scientific">Albugo laibachii Nc14</name>
    <dbReference type="NCBI Taxonomy" id="890382"/>
    <lineage>
        <taxon>Eukaryota</taxon>
        <taxon>Sar</taxon>
        <taxon>Stramenopiles</taxon>
        <taxon>Oomycota</taxon>
        <taxon>Peronosporomycetes</taxon>
        <taxon>Albuginales</taxon>
        <taxon>Albuginaceae</taxon>
        <taxon>Albugo</taxon>
    </lineage>
</organism>
<dbReference type="EMBL" id="FR824348">
    <property type="protein sequence ID" value="CCA25524.1"/>
    <property type="molecule type" value="Genomic_DNA"/>
</dbReference>
<dbReference type="HOGENOM" id="CLU_2150580_0_0_1"/>
<accession>F0WVS8</accession>
<proteinExistence type="predicted"/>
<evidence type="ECO:0000313" key="1">
    <source>
        <dbReference type="EMBL" id="CCA25524.1"/>
    </source>
</evidence>
<gene>
    <name evidence="1" type="primary">AlNc14C303G10414</name>
    <name evidence="1" type="ORF">ALNC14_116680</name>
</gene>
<name>F0WVS8_9STRA</name>
<reference evidence="1" key="1">
    <citation type="journal article" date="2011" name="PLoS Biol.">
        <title>Gene gain and loss during evolution of obligate parasitism in the white rust pathogen of Arabidopsis thaliana.</title>
        <authorList>
            <person name="Kemen E."/>
            <person name="Gardiner A."/>
            <person name="Schultz-Larsen T."/>
            <person name="Kemen A.C."/>
            <person name="Balmuth A.L."/>
            <person name="Robert-Seilaniantz A."/>
            <person name="Bailey K."/>
            <person name="Holub E."/>
            <person name="Studholme D.J."/>
            <person name="Maclean D."/>
            <person name="Jones J.D."/>
        </authorList>
    </citation>
    <scope>NUCLEOTIDE SEQUENCE</scope>
</reference>
<reference evidence="1" key="2">
    <citation type="submission" date="2011-02" db="EMBL/GenBank/DDBJ databases">
        <authorList>
            <person name="MacLean D."/>
        </authorList>
    </citation>
    <scope>NUCLEOTIDE SEQUENCE</scope>
</reference>
<dbReference type="AlphaFoldDB" id="F0WVS8"/>
<protein>
    <submittedName>
        <fullName evidence="1">AlNc14C303G10414 protein</fullName>
    </submittedName>
</protein>